<dbReference type="InterPro" id="IPR041417">
    <property type="entry name" value="NPEPL1_N"/>
</dbReference>
<dbReference type="GO" id="GO:0006508">
    <property type="term" value="P:proteolysis"/>
    <property type="evidence" value="ECO:0007669"/>
    <property type="project" value="TreeGrafter"/>
</dbReference>
<protein>
    <recommendedName>
        <fullName evidence="1">Probable aminopeptidase NPEPL1 N-terminal domain-containing protein</fullName>
    </recommendedName>
</protein>
<dbReference type="Gene3D" id="3.40.50.10590">
    <property type="entry name" value="Zn-dependent exopeptidases"/>
    <property type="match status" value="1"/>
</dbReference>
<sequence length="163" mass="17777">MQVLFIPSAHSRGSSPANPIAFKKLLKQAVMGSDKSTKKLSIVLVTSYEHALPHFATVARVFPQYSHKTSKHSALAEAYVECHFVDDEKVTVADWTALGRLVHGVQSASWMVDAPANKLNVDDIVARAVSIAQILKIDPVIIRGDQLRDLGFGGIYNVGKARL</sequence>
<dbReference type="PANTHER" id="PTHR11963">
    <property type="entry name" value="LEUCINE AMINOPEPTIDASE-RELATED"/>
    <property type="match status" value="1"/>
</dbReference>
<evidence type="ECO:0000259" key="1">
    <source>
        <dbReference type="Pfam" id="PF18295"/>
    </source>
</evidence>
<gene>
    <name evidence="2" type="ORF">PMAYCL1PPCAC_00272</name>
</gene>
<dbReference type="GO" id="GO:0030145">
    <property type="term" value="F:manganese ion binding"/>
    <property type="evidence" value="ECO:0007669"/>
    <property type="project" value="InterPro"/>
</dbReference>
<proteinExistence type="predicted"/>
<feature type="domain" description="Probable aminopeptidase NPEPL1 N-terminal" evidence="1">
    <location>
        <begin position="6"/>
        <end position="70"/>
    </location>
</feature>
<dbReference type="GO" id="GO:0005737">
    <property type="term" value="C:cytoplasm"/>
    <property type="evidence" value="ECO:0007669"/>
    <property type="project" value="InterPro"/>
</dbReference>
<accession>A0AAN5C4U5</accession>
<dbReference type="InterPro" id="IPR011356">
    <property type="entry name" value="Leucine_aapep/pepB"/>
</dbReference>
<dbReference type="EMBL" id="BTRK01000001">
    <property type="protein sequence ID" value="GMR30077.1"/>
    <property type="molecule type" value="Genomic_DNA"/>
</dbReference>
<comment type="caution">
    <text evidence="2">The sequence shown here is derived from an EMBL/GenBank/DDBJ whole genome shotgun (WGS) entry which is preliminary data.</text>
</comment>
<evidence type="ECO:0000313" key="3">
    <source>
        <dbReference type="Proteomes" id="UP001328107"/>
    </source>
</evidence>
<organism evidence="2 3">
    <name type="scientific">Pristionchus mayeri</name>
    <dbReference type="NCBI Taxonomy" id="1317129"/>
    <lineage>
        <taxon>Eukaryota</taxon>
        <taxon>Metazoa</taxon>
        <taxon>Ecdysozoa</taxon>
        <taxon>Nematoda</taxon>
        <taxon>Chromadorea</taxon>
        <taxon>Rhabditida</taxon>
        <taxon>Rhabditina</taxon>
        <taxon>Diplogasteromorpha</taxon>
        <taxon>Diplogasteroidea</taxon>
        <taxon>Neodiplogasteridae</taxon>
        <taxon>Pristionchus</taxon>
    </lineage>
</organism>
<dbReference type="Proteomes" id="UP001328107">
    <property type="component" value="Unassembled WGS sequence"/>
</dbReference>
<dbReference type="GO" id="GO:0070006">
    <property type="term" value="F:metalloaminopeptidase activity"/>
    <property type="evidence" value="ECO:0007669"/>
    <property type="project" value="InterPro"/>
</dbReference>
<name>A0AAN5C4U5_9BILA</name>
<dbReference type="AlphaFoldDB" id="A0AAN5C4U5"/>
<evidence type="ECO:0000313" key="2">
    <source>
        <dbReference type="EMBL" id="GMR30077.1"/>
    </source>
</evidence>
<dbReference type="Gene3D" id="3.40.630.10">
    <property type="entry name" value="Zn peptidases"/>
    <property type="match status" value="1"/>
</dbReference>
<dbReference type="PANTHER" id="PTHR11963:SF4">
    <property type="entry name" value="AMINOPEPTIDASE NPEPL1-RELATED"/>
    <property type="match status" value="1"/>
</dbReference>
<feature type="non-terminal residue" evidence="2">
    <location>
        <position position="163"/>
    </location>
</feature>
<reference evidence="3" key="1">
    <citation type="submission" date="2022-10" db="EMBL/GenBank/DDBJ databases">
        <title>Genome assembly of Pristionchus species.</title>
        <authorList>
            <person name="Yoshida K."/>
            <person name="Sommer R.J."/>
        </authorList>
    </citation>
    <scope>NUCLEOTIDE SEQUENCE [LARGE SCALE GENOMIC DNA]</scope>
    <source>
        <strain evidence="3">RS5460</strain>
    </source>
</reference>
<dbReference type="Pfam" id="PF18295">
    <property type="entry name" value="Pdase_M17_N2"/>
    <property type="match status" value="1"/>
</dbReference>
<keyword evidence="3" id="KW-1185">Reference proteome</keyword>